<dbReference type="InterPro" id="IPR035892">
    <property type="entry name" value="C2_domain_sf"/>
</dbReference>
<reference evidence="2" key="2">
    <citation type="submission" date="2023-05" db="EMBL/GenBank/DDBJ databases">
        <authorList>
            <consortium name="Lawrence Berkeley National Laboratory"/>
            <person name="Steindorff A."/>
            <person name="Hensen N."/>
            <person name="Bonometti L."/>
            <person name="Westerberg I."/>
            <person name="Brannstrom I.O."/>
            <person name="Guillou S."/>
            <person name="Cros-Aarteil S."/>
            <person name="Calhoun S."/>
            <person name="Haridas S."/>
            <person name="Kuo A."/>
            <person name="Mondo S."/>
            <person name="Pangilinan J."/>
            <person name="Riley R."/>
            <person name="Labutti K."/>
            <person name="Andreopoulos B."/>
            <person name="Lipzen A."/>
            <person name="Chen C."/>
            <person name="Yanf M."/>
            <person name="Daum C."/>
            <person name="Ng V."/>
            <person name="Clum A."/>
            <person name="Ohm R."/>
            <person name="Martin F."/>
            <person name="Silar P."/>
            <person name="Natvig D."/>
            <person name="Lalanne C."/>
            <person name="Gautier V."/>
            <person name="Ament-Velasquez S.L."/>
            <person name="Kruys A."/>
            <person name="Hutchinson M.I."/>
            <person name="Powell A.J."/>
            <person name="Barry K."/>
            <person name="Miller A.N."/>
            <person name="Grigoriev I.V."/>
            <person name="Debuchy R."/>
            <person name="Gladieux P."/>
            <person name="Thoren M.H."/>
            <person name="Johannesson H."/>
        </authorList>
    </citation>
    <scope>NUCLEOTIDE SEQUENCE</scope>
    <source>
        <strain evidence="2">CBS 990.96</strain>
    </source>
</reference>
<dbReference type="EMBL" id="MU865466">
    <property type="protein sequence ID" value="KAK4222553.1"/>
    <property type="molecule type" value="Genomic_DNA"/>
</dbReference>
<proteinExistence type="predicted"/>
<dbReference type="PANTHER" id="PTHR46980">
    <property type="entry name" value="TRICALBIN-1-RELATED"/>
    <property type="match status" value="1"/>
</dbReference>
<dbReference type="Pfam" id="PF00168">
    <property type="entry name" value="C2"/>
    <property type="match status" value="1"/>
</dbReference>
<evidence type="ECO:0000313" key="2">
    <source>
        <dbReference type="EMBL" id="KAK4222553.1"/>
    </source>
</evidence>
<accession>A0AAN6YQD7</accession>
<comment type="caution">
    <text evidence="2">The sequence shown here is derived from an EMBL/GenBank/DDBJ whole genome shotgun (WGS) entry which is preliminary data.</text>
</comment>
<feature type="non-terminal residue" evidence="2">
    <location>
        <position position="1"/>
    </location>
</feature>
<keyword evidence="3" id="KW-1185">Reference proteome</keyword>
<dbReference type="Pfam" id="PF24920">
    <property type="entry name" value="C2_TCB1"/>
    <property type="match status" value="1"/>
</dbReference>
<organism evidence="2 3">
    <name type="scientific">Podospora fimiseda</name>
    <dbReference type="NCBI Taxonomy" id="252190"/>
    <lineage>
        <taxon>Eukaryota</taxon>
        <taxon>Fungi</taxon>
        <taxon>Dikarya</taxon>
        <taxon>Ascomycota</taxon>
        <taxon>Pezizomycotina</taxon>
        <taxon>Sordariomycetes</taxon>
        <taxon>Sordariomycetidae</taxon>
        <taxon>Sordariales</taxon>
        <taxon>Podosporaceae</taxon>
        <taxon>Podospora</taxon>
    </lineage>
</organism>
<gene>
    <name evidence="2" type="ORF">QBC38DRAFT_448192</name>
</gene>
<evidence type="ECO:0000313" key="3">
    <source>
        <dbReference type="Proteomes" id="UP001301958"/>
    </source>
</evidence>
<name>A0AAN6YQD7_9PEZI</name>
<dbReference type="InterPro" id="IPR056910">
    <property type="entry name" value="TCB1-3_C2"/>
</dbReference>
<dbReference type="SUPFAM" id="SSF49562">
    <property type="entry name" value="C2 domain (Calcium/lipid-binding domain, CaLB)"/>
    <property type="match status" value="1"/>
</dbReference>
<dbReference type="Proteomes" id="UP001301958">
    <property type="component" value="Unassembled WGS sequence"/>
</dbReference>
<feature type="domain" description="C2" evidence="1">
    <location>
        <begin position="184"/>
        <end position="301"/>
    </location>
</feature>
<dbReference type="Gene3D" id="2.60.40.150">
    <property type="entry name" value="C2 domain"/>
    <property type="match status" value="1"/>
</dbReference>
<dbReference type="AlphaFoldDB" id="A0AAN6YQD7"/>
<dbReference type="InterPro" id="IPR052455">
    <property type="entry name" value="Tricalbin_domain"/>
</dbReference>
<sequence length="327" mass="37080">IAFIPRYDVVIKPTGYDHPTLRELFVGFNGVGPRTVILNEASALGFDSGFFMFKASLVREPSLWGSYSSQTLSLGLMLFVFIDDNDYPSYSRPLFLKSADQAERIGVGVVRDIRKSSVEFRICRMGLGKRLFGKTWDKDSLVTTFRGRTLDLLAQSFNKMKILKMQTVPHVGDTTALEVSTFFLPAPVRVPTDDEGRLRVEILQAIDLPLTVPMGGEEHEGEKPTFVMLKLNGKEVFRTHAKGAIHPQWDQAVELHISSTVLDNLRVCIMRYASKSSRYMLGEREINLRVLDPRMLTDQELKMDTRGVRLKLRLLFTPETDKSESEE</sequence>
<protein>
    <recommendedName>
        <fullName evidence="1">C2 domain-containing protein</fullName>
    </recommendedName>
</protein>
<evidence type="ECO:0000259" key="1">
    <source>
        <dbReference type="PROSITE" id="PS50004"/>
    </source>
</evidence>
<dbReference type="PROSITE" id="PS50004">
    <property type="entry name" value="C2"/>
    <property type="match status" value="1"/>
</dbReference>
<reference evidence="2" key="1">
    <citation type="journal article" date="2023" name="Mol. Phylogenet. Evol.">
        <title>Genome-scale phylogeny and comparative genomics of the fungal order Sordariales.</title>
        <authorList>
            <person name="Hensen N."/>
            <person name="Bonometti L."/>
            <person name="Westerberg I."/>
            <person name="Brannstrom I.O."/>
            <person name="Guillou S."/>
            <person name="Cros-Aarteil S."/>
            <person name="Calhoun S."/>
            <person name="Haridas S."/>
            <person name="Kuo A."/>
            <person name="Mondo S."/>
            <person name="Pangilinan J."/>
            <person name="Riley R."/>
            <person name="LaButti K."/>
            <person name="Andreopoulos B."/>
            <person name="Lipzen A."/>
            <person name="Chen C."/>
            <person name="Yan M."/>
            <person name="Daum C."/>
            <person name="Ng V."/>
            <person name="Clum A."/>
            <person name="Steindorff A."/>
            <person name="Ohm R.A."/>
            <person name="Martin F."/>
            <person name="Silar P."/>
            <person name="Natvig D.O."/>
            <person name="Lalanne C."/>
            <person name="Gautier V."/>
            <person name="Ament-Velasquez S.L."/>
            <person name="Kruys A."/>
            <person name="Hutchinson M.I."/>
            <person name="Powell A.J."/>
            <person name="Barry K."/>
            <person name="Miller A.N."/>
            <person name="Grigoriev I.V."/>
            <person name="Debuchy R."/>
            <person name="Gladieux P."/>
            <person name="Hiltunen Thoren M."/>
            <person name="Johannesson H."/>
        </authorList>
    </citation>
    <scope>NUCLEOTIDE SEQUENCE</scope>
    <source>
        <strain evidence="2">CBS 990.96</strain>
    </source>
</reference>
<dbReference type="InterPro" id="IPR000008">
    <property type="entry name" value="C2_dom"/>
</dbReference>
<dbReference type="PANTHER" id="PTHR46980:SF2">
    <property type="entry name" value="TRICALBIN-1-RELATED"/>
    <property type="match status" value="1"/>
</dbReference>